<protein>
    <submittedName>
        <fullName evidence="3">Uncharacterized protein</fullName>
    </submittedName>
</protein>
<dbReference type="AlphaFoldDB" id="A0AAE9E6X8"/>
<evidence type="ECO:0000313" key="5">
    <source>
        <dbReference type="Proteomes" id="UP000829354"/>
    </source>
</evidence>
<organism evidence="3 5">
    <name type="scientific">Caenorhabditis briggsae</name>
    <dbReference type="NCBI Taxonomy" id="6238"/>
    <lineage>
        <taxon>Eukaryota</taxon>
        <taxon>Metazoa</taxon>
        <taxon>Ecdysozoa</taxon>
        <taxon>Nematoda</taxon>
        <taxon>Chromadorea</taxon>
        <taxon>Rhabditida</taxon>
        <taxon>Rhabditina</taxon>
        <taxon>Rhabditomorpha</taxon>
        <taxon>Rhabditoidea</taxon>
        <taxon>Rhabditidae</taxon>
        <taxon>Peloderinae</taxon>
        <taxon>Caenorhabditis</taxon>
    </lineage>
</organism>
<accession>A0AAE9E6X8</accession>
<reference evidence="2 4" key="2">
    <citation type="submission" date="2022-05" db="EMBL/GenBank/DDBJ databases">
        <title>Chromosome-level reference genomes for two strains of Caenorhabditis briggsae: an improved platform for comparative genomics.</title>
        <authorList>
            <person name="Stevens L."/>
            <person name="Andersen E.C."/>
        </authorList>
    </citation>
    <scope>NUCLEOTIDE SEQUENCE [LARGE SCALE GENOMIC DNA]</scope>
    <source>
        <strain evidence="2">QX1410_ONT</strain>
        <tissue evidence="2">Whole-organism</tissue>
    </source>
</reference>
<feature type="compositionally biased region" description="Basic and acidic residues" evidence="1">
    <location>
        <begin position="41"/>
        <end position="50"/>
    </location>
</feature>
<evidence type="ECO:0000256" key="1">
    <source>
        <dbReference type="SAM" id="MobiDB-lite"/>
    </source>
</evidence>
<sequence length="403" mass="44971">MASVHEIEEGETWRTHRKSAFMRSPDPSADEEEVNLTKTKSVHEIEESPYRHPSKPNMTLLSDEEEEGQVSVSNSPKKKEKNSDPLKIDFKSWKDKAGKLIQSENHVMMHSDEELRDAISQAMFLEVASENLISKRKRQLELIDKCRSEEIASAKRLFEENIDVYQRTLGPLFHEFSNELTTTLEKASRPIDVPDVTRPPPAFLPMPSMNVPPPPFQPSYNPVCASATPSMNAVTNEMAKTLIAPTPRVPPPLMSQHLLPPPVNQQERSPVSRSDNEKNPSIKHEDTKTHEHEHDSKPIKSLEPGSTHGFLSSSWRTPYHPVPVPPPKPFLFSPSVPPPPPIRRNPSIARKNFIGINISSSSPRPSNSGSSGVVGINVRGVFVGNRPRPIPAFEDSPNSSDGF</sequence>
<evidence type="ECO:0000313" key="4">
    <source>
        <dbReference type="Proteomes" id="UP000827892"/>
    </source>
</evidence>
<gene>
    <name evidence="2" type="ORF">L3Y34_015748</name>
    <name evidence="3" type="ORF">L5515_001819</name>
</gene>
<proteinExistence type="predicted"/>
<reference evidence="3 5" key="1">
    <citation type="submission" date="2022-04" db="EMBL/GenBank/DDBJ databases">
        <title>Chromosome-level reference genomes for two strains of Caenorhabditis briggsae: an improved platform for comparative genomics.</title>
        <authorList>
            <person name="Stevens L."/>
            <person name="Andersen E."/>
        </authorList>
    </citation>
    <scope>NUCLEOTIDE SEQUENCE [LARGE SCALE GENOMIC DNA]</scope>
    <source>
        <strain evidence="3">VX34</strain>
        <tissue evidence="3">Whole-organism</tissue>
    </source>
</reference>
<feature type="region of interest" description="Disordered" evidence="1">
    <location>
        <begin position="384"/>
        <end position="403"/>
    </location>
</feature>
<dbReference type="Proteomes" id="UP000827892">
    <property type="component" value="Chromosome I"/>
</dbReference>
<feature type="region of interest" description="Disordered" evidence="1">
    <location>
        <begin position="244"/>
        <end position="309"/>
    </location>
</feature>
<evidence type="ECO:0000313" key="2">
    <source>
        <dbReference type="EMBL" id="ULU12708.1"/>
    </source>
</evidence>
<name>A0AAE9E6X8_CAEBR</name>
<dbReference type="EMBL" id="CP092620">
    <property type="protein sequence ID" value="UMM13655.1"/>
    <property type="molecule type" value="Genomic_DNA"/>
</dbReference>
<feature type="compositionally biased region" description="Pro residues" evidence="1">
    <location>
        <begin position="247"/>
        <end position="263"/>
    </location>
</feature>
<dbReference type="EMBL" id="CP090891">
    <property type="protein sequence ID" value="ULU12708.1"/>
    <property type="molecule type" value="Genomic_DNA"/>
</dbReference>
<feature type="region of interest" description="Disordered" evidence="1">
    <location>
        <begin position="1"/>
        <end position="85"/>
    </location>
</feature>
<dbReference type="Proteomes" id="UP000829354">
    <property type="component" value="Chromosome I"/>
</dbReference>
<feature type="compositionally biased region" description="Polar residues" evidence="1">
    <location>
        <begin position="264"/>
        <end position="273"/>
    </location>
</feature>
<feature type="compositionally biased region" description="Basic and acidic residues" evidence="1">
    <location>
        <begin position="274"/>
        <end position="300"/>
    </location>
</feature>
<keyword evidence="5" id="KW-1185">Reference proteome</keyword>
<feature type="compositionally biased region" description="Basic and acidic residues" evidence="1">
    <location>
        <begin position="1"/>
        <end position="14"/>
    </location>
</feature>
<evidence type="ECO:0000313" key="3">
    <source>
        <dbReference type="EMBL" id="UMM13655.1"/>
    </source>
</evidence>